<feature type="compositionally biased region" description="Pro residues" evidence="5">
    <location>
        <begin position="578"/>
        <end position="587"/>
    </location>
</feature>
<dbReference type="EMBL" id="MN036278">
    <property type="protein sequence ID" value="QDH91497.1"/>
    <property type="molecule type" value="Genomic_DNA"/>
</dbReference>
<organism evidence="9">
    <name type="scientific">Riboviria sp</name>
    <dbReference type="NCBI Taxonomy" id="2585031"/>
    <lineage>
        <taxon>Viruses</taxon>
        <taxon>Riboviria</taxon>
    </lineage>
</organism>
<dbReference type="Pfam" id="PF01443">
    <property type="entry name" value="Viral_helicase1"/>
    <property type="match status" value="1"/>
</dbReference>
<keyword evidence="3" id="KW-0067">ATP-binding</keyword>
<dbReference type="GO" id="GO:0003968">
    <property type="term" value="F:RNA-directed RNA polymerase activity"/>
    <property type="evidence" value="ECO:0007669"/>
    <property type="project" value="UniProtKB-KW"/>
</dbReference>
<evidence type="ECO:0000259" key="8">
    <source>
        <dbReference type="PROSITE" id="PS51743"/>
    </source>
</evidence>
<evidence type="ECO:0000256" key="5">
    <source>
        <dbReference type="SAM" id="MobiDB-lite"/>
    </source>
</evidence>
<evidence type="ECO:0000256" key="4">
    <source>
        <dbReference type="ARBA" id="ARBA00022953"/>
    </source>
</evidence>
<keyword evidence="4" id="KW-0693">Viral RNA replication</keyword>
<dbReference type="GO" id="GO:0039694">
    <property type="term" value="P:viral RNA genome replication"/>
    <property type="evidence" value="ECO:0007669"/>
    <property type="project" value="InterPro"/>
</dbReference>
<keyword evidence="2" id="KW-0548">Nucleotidyltransferase</keyword>
<dbReference type="InterPro" id="IPR002588">
    <property type="entry name" value="Alphavirus-like_MT_dom"/>
</dbReference>
<evidence type="ECO:0000256" key="1">
    <source>
        <dbReference type="ARBA" id="ARBA00022679"/>
    </source>
</evidence>
<evidence type="ECO:0000259" key="6">
    <source>
        <dbReference type="PROSITE" id="PS50507"/>
    </source>
</evidence>
<dbReference type="SUPFAM" id="SSF56672">
    <property type="entry name" value="DNA/RNA polymerases"/>
    <property type="match status" value="1"/>
</dbReference>
<sequence length="1821" mass="205869">MQSYDENKLICPYMLAPHQAEYLDQFGVPHLRSASRTHGHAEFKGAENYFLYLDLPPRLSGDCLFVSIKQFKWENVLTKTKAGVRGSYPSFDFSKAPRLNSSYLSNPIITPADRSRYIRGIPLPPPSVFAPTQIVLADSAHYLSPGELANLWELYPTLSDVYAVVCIPPEIEYLADSLYPKNYTISYFDDAGNCYDGTKQQDRKLCTKFAFRFTQNSSTFYEQPLACLSFLKMNAIHYGSEIIGVERLHSIGPQHLLCFTRGLKNPKSVDFFHCPSVIKLPPLCPGEAPLNQPFIPLKVYRQVLFHAESLNNYQPVDTTAKVRTHIAQDEWAIPTQSAHQLIRLVRWFHSSYHPSQVDIQPRWYTHLYEWIHSALKRFLYYIGCPSVYRFLYRDRLLRDRLVEIAEQPRFTISFPLKPCHVTVQPCKYFHLGSNVNYHPKPPPKVNDDDDQSSISPSDSASNAPSNNNNDNNNNNNNNNNPPPGGPSGPAGPPNDPPPPAASQPIPSSSKVKDWQKFKPRTQFEDDLSEMRQELRAAQKIADAARAFDAVAFEKAHRPKFVPVDPQDAEVIQSMVDAPLPPARPLPKTPLDKGKSKAVEKPGRSLPSFPKPKSECDSLAHAKCLDIDCQQHNIQNSSDNIILCKAGHPFSSSSNRNTCHLCSGKKTKLHVRTVHDLAGEANFVARVQFDPSHLRNAELTSVHNHPTRQLGRYLGPPIQSRAPTAPKPNTNFLPRLQYYTIDEMRAQDINDDGSPSMAIEDHSLGVDRIGSDHYPPHDCLLRALSSSFSISPVDLWSTLCRVAPAESLRGAYLGSGLTTHHAHLLGLVYNRRIIMRYPLGGAGFYPVLGKLRNFKDVVALQWTPGPEAGHFTSINIEDVGGAVGYEYSQAKHNSSTYCSGASSEFLKPVLHSFRQIPDIEFKKWTPCRKRAKVFYQCWREQQVGVQFHVATEMMGKMPHEITNYLDQCDVLDVQVAVLEGLWGSGKSAPAINILQRHTSRLLPPDFLFGFPRVFLRDDTKSKFKLQKYQNQCFRTWEHALANQAALALFDEFCLFPPGYFDFFWLLQVNRRNRYMILLGDRNQGTWQPEPENVRRASSILTLPQNVNIFKGYASTYRLYTYRLPQEVAHRLGVHSLSKEPGSIEFYRFLPPSRRGYTILVPAIENKTSLVGQGYKAFTYTEVQGAEFDTVYVLLTTATLLVVSPEALLVAVTRAKKRLVFVSQLTPAQDLQIPNHPILGPLVGMAPPASPINLFGGRLDDVTLTLPSTLTHVAGAGVSASEALCRWSNDRLDNLPASFRANAPIIMEYYTSDPCPTDSPVHDELVRTHLPSGIDPHNMLEAELPLPRESLEMNYAGLMSAQFIESNKKGQFPSVANIFPKQTSSTDPTLMMSAVDTRFIFAKPDANDQEFAEKRWLGPLLFERFRSYLGLSETGYEFDPELFVMSIIETLAVKLDKPIATIWNNIDRSEPEWLPNYMHAFVKSQSKAKAETCVNKFRLSEEDSTDGGKLAAKAGQPLVTSADFNVLKFGPWTRYMRSILYREMRSNVYIHGGKTLVQLDEFSKKFSQPGDASTCDFTAYDQSCRAETLSFELCLFDFFSLSSEFPDAVFLYFFIKTHMFTQFGPSAIMRFTGEFGTYDFNTWYNIAYMSFRFLLDERSPDEASAFSGDDSIFFFVLKERPDWTKWSRHFALVGKLFIGPSKDFCGWWLLPCGAVRNPILLALKIAFREARNDLADCLDSYFLEALFAYNHGDSLTDHLDPLALEAQSWVIRFCHTHSHMVPHLSLIQQDFSRVNLQLTNAPARIIKSLMPRLSSLQFFPYKG</sequence>
<dbReference type="InterPro" id="IPR043181">
    <property type="entry name" value="TYMV_endopept_dom"/>
</dbReference>
<dbReference type="GO" id="GO:0008174">
    <property type="term" value="F:mRNA methyltransferase activity"/>
    <property type="evidence" value="ECO:0007669"/>
    <property type="project" value="UniProtKB-UniRule"/>
</dbReference>
<accession>A0A514DD33</accession>
<dbReference type="GO" id="GO:0006351">
    <property type="term" value="P:DNA-templated transcription"/>
    <property type="evidence" value="ECO:0007669"/>
    <property type="project" value="InterPro"/>
</dbReference>
<dbReference type="GO" id="GO:0006396">
    <property type="term" value="P:RNA processing"/>
    <property type="evidence" value="ECO:0007669"/>
    <property type="project" value="InterPro"/>
</dbReference>
<gene>
    <name evidence="9" type="ORF">H4Bulk4618_000004</name>
</gene>
<dbReference type="InterPro" id="IPR007094">
    <property type="entry name" value="RNA-dir_pol_PSvirus"/>
</dbReference>
<dbReference type="PROSITE" id="PS51743">
    <property type="entry name" value="ALPHAVIRUS_MT"/>
    <property type="match status" value="1"/>
</dbReference>
<evidence type="ECO:0000259" key="7">
    <source>
        <dbReference type="PROSITE" id="PS51657"/>
    </source>
</evidence>
<dbReference type="InterPro" id="IPR001788">
    <property type="entry name" value="RNA-dep_RNA_pol_alsuvir"/>
</dbReference>
<dbReference type="Gene3D" id="3.90.70.100">
    <property type="match status" value="1"/>
</dbReference>
<feature type="compositionally biased region" description="Low complexity" evidence="5">
    <location>
        <begin position="452"/>
        <end position="479"/>
    </location>
</feature>
<keyword evidence="1" id="KW-0808">Transferase</keyword>
<dbReference type="Gene3D" id="3.40.50.300">
    <property type="entry name" value="P-loop containing nucleotide triphosphate hydrolases"/>
    <property type="match status" value="1"/>
</dbReference>
<reference evidence="9" key="1">
    <citation type="submission" date="2019-05" db="EMBL/GenBank/DDBJ databases">
        <title>Metatranscriptomic reconstruction reveals RNA viruses with the potential to shape carbon cycling in soil.</title>
        <authorList>
            <person name="Starr E.P."/>
            <person name="Nuccio E."/>
            <person name="Pett-Ridge J."/>
            <person name="Banfield J.F."/>
            <person name="Firestone M.K."/>
        </authorList>
    </citation>
    <scope>NUCLEOTIDE SEQUENCE</scope>
    <source>
        <strain evidence="9">H4_Bulk_46_scaffold_18</strain>
    </source>
</reference>
<feature type="compositionally biased region" description="Basic and acidic residues" evidence="5">
    <location>
        <begin position="589"/>
        <end position="602"/>
    </location>
</feature>
<dbReference type="GO" id="GO:0016556">
    <property type="term" value="P:mRNA modification"/>
    <property type="evidence" value="ECO:0007669"/>
    <property type="project" value="InterPro"/>
</dbReference>
<dbReference type="SUPFAM" id="SSF52540">
    <property type="entry name" value="P-loop containing nucleoside triphosphate hydrolases"/>
    <property type="match status" value="2"/>
</dbReference>
<dbReference type="GO" id="GO:0005524">
    <property type="term" value="F:ATP binding"/>
    <property type="evidence" value="ECO:0007669"/>
    <property type="project" value="UniProtKB-KW"/>
</dbReference>
<proteinExistence type="predicted"/>
<feature type="compositionally biased region" description="Pro residues" evidence="5">
    <location>
        <begin position="480"/>
        <end position="501"/>
    </location>
</feature>
<dbReference type="InterPro" id="IPR043502">
    <property type="entry name" value="DNA/RNA_pol_sf"/>
</dbReference>
<feature type="domain" description="(+)RNA virus helicase C-terminal" evidence="7">
    <location>
        <begin position="1010"/>
        <end position="1263"/>
    </location>
</feature>
<evidence type="ECO:0000313" key="9">
    <source>
        <dbReference type="EMBL" id="QDH91497.1"/>
    </source>
</evidence>
<name>A0A514DD33_9VIRU</name>
<protein>
    <submittedName>
        <fullName evidence="9">RNA-dependent RNA polymerase</fullName>
    </submittedName>
</protein>
<dbReference type="Pfam" id="PF00978">
    <property type="entry name" value="RdRP_2"/>
    <property type="match status" value="1"/>
</dbReference>
<dbReference type="Pfam" id="PF01660">
    <property type="entry name" value="Vmethyltransf"/>
    <property type="match status" value="1"/>
</dbReference>
<dbReference type="GO" id="GO:0003723">
    <property type="term" value="F:RNA binding"/>
    <property type="evidence" value="ECO:0007669"/>
    <property type="project" value="InterPro"/>
</dbReference>
<dbReference type="PROSITE" id="PS50507">
    <property type="entry name" value="RDRP_SSRNA_POS"/>
    <property type="match status" value="1"/>
</dbReference>
<feature type="domain" description="Alphavirus-like MT" evidence="8">
    <location>
        <begin position="31"/>
        <end position="231"/>
    </location>
</feature>
<feature type="region of interest" description="Disordered" evidence="5">
    <location>
        <begin position="577"/>
        <end position="611"/>
    </location>
</feature>
<evidence type="ECO:0000256" key="3">
    <source>
        <dbReference type="ARBA" id="ARBA00022840"/>
    </source>
</evidence>
<dbReference type="InterPro" id="IPR027417">
    <property type="entry name" value="P-loop_NTPase"/>
</dbReference>
<dbReference type="InterPro" id="IPR027351">
    <property type="entry name" value="(+)RNA_virus_helicase_core_dom"/>
</dbReference>
<evidence type="ECO:0000256" key="2">
    <source>
        <dbReference type="ARBA" id="ARBA00022695"/>
    </source>
</evidence>
<feature type="domain" description="RdRp catalytic" evidence="6">
    <location>
        <begin position="1568"/>
        <end position="1681"/>
    </location>
</feature>
<feature type="region of interest" description="Disordered" evidence="5">
    <location>
        <begin position="438"/>
        <end position="516"/>
    </location>
</feature>
<keyword evidence="9" id="KW-0696">RNA-directed RNA polymerase</keyword>
<keyword evidence="3" id="KW-0547">Nucleotide-binding</keyword>
<dbReference type="PROSITE" id="PS51738">
    <property type="entry name" value="PEPTIDASE_C21"/>
    <property type="match status" value="1"/>
</dbReference>
<dbReference type="PROSITE" id="PS51657">
    <property type="entry name" value="PSRV_HELICASE"/>
    <property type="match status" value="1"/>
</dbReference>